<evidence type="ECO:0000313" key="4">
    <source>
        <dbReference type="Ensembl" id="ENSNNAP00000012467.1"/>
    </source>
</evidence>
<keyword evidence="2" id="KW-0472">Membrane</keyword>
<dbReference type="SUPFAM" id="SSF47353">
    <property type="entry name" value="Retrovirus capsid dimerization domain-like"/>
    <property type="match status" value="1"/>
</dbReference>
<proteinExistence type="predicted"/>
<dbReference type="SMART" id="SM00431">
    <property type="entry name" value="SCAN"/>
    <property type="match status" value="1"/>
</dbReference>
<reference evidence="4" key="2">
    <citation type="submission" date="2025-09" db="UniProtKB">
        <authorList>
            <consortium name="Ensembl"/>
        </authorList>
    </citation>
    <scope>IDENTIFICATION</scope>
</reference>
<dbReference type="OrthoDB" id="9048260at2759"/>
<dbReference type="Pfam" id="PF02023">
    <property type="entry name" value="SCAN"/>
    <property type="match status" value="1"/>
</dbReference>
<organism evidence="4 5">
    <name type="scientific">Naja naja</name>
    <name type="common">Indian cobra</name>
    <dbReference type="NCBI Taxonomy" id="35670"/>
    <lineage>
        <taxon>Eukaryota</taxon>
        <taxon>Metazoa</taxon>
        <taxon>Chordata</taxon>
        <taxon>Craniata</taxon>
        <taxon>Vertebrata</taxon>
        <taxon>Euteleostomi</taxon>
        <taxon>Lepidosauria</taxon>
        <taxon>Squamata</taxon>
        <taxon>Bifurcata</taxon>
        <taxon>Unidentata</taxon>
        <taxon>Episquamata</taxon>
        <taxon>Toxicofera</taxon>
        <taxon>Serpentes</taxon>
        <taxon>Colubroidea</taxon>
        <taxon>Elapidae</taxon>
        <taxon>Elapinae</taxon>
        <taxon>Naja</taxon>
    </lineage>
</organism>
<dbReference type="Ensembl" id="ENSNNAT00000013049.1">
    <property type="protein sequence ID" value="ENSNNAP00000012467.1"/>
    <property type="gene ID" value="ENSNNAG00000008395.1"/>
</dbReference>
<dbReference type="GeneTree" id="ENSGT00940000154715"/>
<dbReference type="InterPro" id="IPR003309">
    <property type="entry name" value="SCAN_dom"/>
</dbReference>
<evidence type="ECO:0000313" key="5">
    <source>
        <dbReference type="Proteomes" id="UP000694559"/>
    </source>
</evidence>
<dbReference type="InterPro" id="IPR038269">
    <property type="entry name" value="SCAN_sf"/>
</dbReference>
<evidence type="ECO:0000256" key="1">
    <source>
        <dbReference type="ARBA" id="ARBA00023242"/>
    </source>
</evidence>
<protein>
    <recommendedName>
        <fullName evidence="3">SCAN box domain-containing protein</fullName>
    </recommendedName>
</protein>
<name>A0A8C6XCR6_NAJNA</name>
<feature type="domain" description="SCAN box" evidence="3">
    <location>
        <begin position="39"/>
        <end position="82"/>
    </location>
</feature>
<keyword evidence="1" id="KW-0539">Nucleus</keyword>
<sequence>METLSLQVNMSMEEETMEDYGKVKAAILQGEALAREKQRQDFRQFCYQETEGPRGVYRHLQELCWQWLKAERCSKEEILELLKWVRECGAETSSQAVDLAEGFLLTQELEKVQEELQDLSKIVSSSLKSLEDISYYPKERKESSKFSQELQFRESFQKDQSQDTMPGNRSTLHVMSDFANQSIVLHLLIVIFLFNKRASTIFCLTENRKLSLDFLEPPPLSGGAVRVLEPLPQVGGETLIKIHESWISFILFWSSVYILLFLSTSKFRLGH</sequence>
<dbReference type="InterPro" id="IPR050916">
    <property type="entry name" value="SCAN-C2H2_zinc_finger"/>
</dbReference>
<keyword evidence="2" id="KW-0812">Transmembrane</keyword>
<dbReference type="PANTHER" id="PTHR45935:SF15">
    <property type="entry name" value="SCAN BOX DOMAIN-CONTAINING PROTEIN"/>
    <property type="match status" value="1"/>
</dbReference>
<keyword evidence="2" id="KW-1133">Transmembrane helix</keyword>
<dbReference type="PANTHER" id="PTHR45935">
    <property type="entry name" value="PROTEIN ZBED8-RELATED"/>
    <property type="match status" value="1"/>
</dbReference>
<reference evidence="4" key="1">
    <citation type="submission" date="2025-08" db="UniProtKB">
        <authorList>
            <consortium name="Ensembl"/>
        </authorList>
    </citation>
    <scope>IDENTIFICATION</scope>
</reference>
<dbReference type="PROSITE" id="PS50804">
    <property type="entry name" value="SCAN_BOX"/>
    <property type="match status" value="1"/>
</dbReference>
<evidence type="ECO:0000259" key="3">
    <source>
        <dbReference type="PROSITE" id="PS50804"/>
    </source>
</evidence>
<evidence type="ECO:0000256" key="2">
    <source>
        <dbReference type="SAM" id="Phobius"/>
    </source>
</evidence>
<feature type="transmembrane region" description="Helical" evidence="2">
    <location>
        <begin position="246"/>
        <end position="264"/>
    </location>
</feature>
<dbReference type="AlphaFoldDB" id="A0A8C6XCR6"/>
<accession>A0A8C6XCR6</accession>
<dbReference type="Gene3D" id="1.10.4020.10">
    <property type="entry name" value="DNA breaking-rejoining enzymes"/>
    <property type="match status" value="1"/>
</dbReference>
<dbReference type="Proteomes" id="UP000694559">
    <property type="component" value="Unplaced"/>
</dbReference>
<keyword evidence="5" id="KW-1185">Reference proteome</keyword>